<keyword evidence="2" id="KW-1133">Transmembrane helix</keyword>
<dbReference type="Proteomes" id="UP001165367">
    <property type="component" value="Unassembled WGS sequence"/>
</dbReference>
<dbReference type="Gene3D" id="1.20.120.1490">
    <property type="match status" value="1"/>
</dbReference>
<dbReference type="RefSeq" id="WP_237868294.1">
    <property type="nucleotide sequence ID" value="NZ_JAKLTR010000001.1"/>
</dbReference>
<proteinExistence type="predicted"/>
<dbReference type="EMBL" id="JAKLTR010000001">
    <property type="protein sequence ID" value="MCG2613069.1"/>
    <property type="molecule type" value="Genomic_DNA"/>
</dbReference>
<keyword evidence="4" id="KW-1185">Reference proteome</keyword>
<evidence type="ECO:0008006" key="5">
    <source>
        <dbReference type="Google" id="ProtNLM"/>
    </source>
</evidence>
<protein>
    <recommendedName>
        <fullName evidence="5">Periplasmic heavy metal sensor</fullName>
    </recommendedName>
</protein>
<feature type="compositionally biased region" description="Basic and acidic residues" evidence="1">
    <location>
        <begin position="161"/>
        <end position="174"/>
    </location>
</feature>
<evidence type="ECO:0000256" key="1">
    <source>
        <dbReference type="SAM" id="MobiDB-lite"/>
    </source>
</evidence>
<feature type="region of interest" description="Disordered" evidence="1">
    <location>
        <begin position="152"/>
        <end position="174"/>
    </location>
</feature>
<reference evidence="3" key="1">
    <citation type="submission" date="2022-01" db="EMBL/GenBank/DDBJ databases">
        <authorList>
            <person name="Jo J.-H."/>
            <person name="Im W.-T."/>
        </authorList>
    </citation>
    <scope>NUCLEOTIDE SEQUENCE</scope>
    <source>
        <strain evidence="3">NA20</strain>
    </source>
</reference>
<keyword evidence="2" id="KW-0812">Transmembrane</keyword>
<evidence type="ECO:0000256" key="2">
    <source>
        <dbReference type="SAM" id="Phobius"/>
    </source>
</evidence>
<organism evidence="3 4">
    <name type="scientific">Terrimonas ginsenosidimutans</name>
    <dbReference type="NCBI Taxonomy" id="2908004"/>
    <lineage>
        <taxon>Bacteria</taxon>
        <taxon>Pseudomonadati</taxon>
        <taxon>Bacteroidota</taxon>
        <taxon>Chitinophagia</taxon>
        <taxon>Chitinophagales</taxon>
        <taxon>Chitinophagaceae</taxon>
        <taxon>Terrimonas</taxon>
    </lineage>
</organism>
<evidence type="ECO:0000313" key="4">
    <source>
        <dbReference type="Proteomes" id="UP001165367"/>
    </source>
</evidence>
<accession>A0ABS9KL80</accession>
<evidence type="ECO:0000313" key="3">
    <source>
        <dbReference type="EMBL" id="MCG2613069.1"/>
    </source>
</evidence>
<feature type="transmembrane region" description="Helical" evidence="2">
    <location>
        <begin position="9"/>
        <end position="29"/>
    </location>
</feature>
<keyword evidence="2" id="KW-0472">Membrane</keyword>
<comment type="caution">
    <text evidence="3">The sequence shown here is derived from an EMBL/GenBank/DDBJ whole genome shotgun (WGS) entry which is preliminary data.</text>
</comment>
<name>A0ABS9KL80_9BACT</name>
<sequence length="174" mass="20250">MSRPGNKNLLIIIAVLLLTNIGVLGYFLWFKKPGKQQQESRWDSKGNSNGIYESLQKDVGFSADQLSQYKQMKDKQRETLRPMFDEMRRVKDSLFRLLKESNVPDSISENAAEQIGRQQTKLDLQTFAYFRKVRTLCTPDQLPKYDSLIQNMFSKMSKPQRRSDSDSTKTDKKN</sequence>
<gene>
    <name evidence="3" type="ORF">LZZ85_02220</name>
</gene>